<proteinExistence type="predicted"/>
<dbReference type="RefSeq" id="WP_169144684.1">
    <property type="nucleotide sequence ID" value="NZ_JABBGA010000003.1"/>
</dbReference>
<gene>
    <name evidence="2" type="ORF">HHL15_04725</name>
</gene>
<keyword evidence="3" id="KW-1185">Reference proteome</keyword>
<dbReference type="InterPro" id="IPR007048">
    <property type="entry name" value="IraD/Gp25-like"/>
</dbReference>
<feature type="domain" description="IraD/Gp25-like" evidence="1">
    <location>
        <begin position="27"/>
        <end position="117"/>
    </location>
</feature>
<dbReference type="AlphaFoldDB" id="A0A848G1D1"/>
<sequence>MSDPSSFLGRGWSFPPAFANGGVQMSEDEADIQASLHILFGTAPGERFLHPDYGLDMRALMFEPFSTTLRSDLKDRIQKSVLVHEARIRLLDVDIDDSRLHEGVVSIRLDYRVRSTNSRFNLVFPFYQGEAAAAAHTAHAGR</sequence>
<protein>
    <submittedName>
        <fullName evidence="2">GPW/gp25 family protein</fullName>
    </submittedName>
</protein>
<dbReference type="Gene3D" id="3.10.450.40">
    <property type="match status" value="1"/>
</dbReference>
<dbReference type="Proteomes" id="UP000580043">
    <property type="component" value="Unassembled WGS sequence"/>
</dbReference>
<evidence type="ECO:0000259" key="1">
    <source>
        <dbReference type="Pfam" id="PF04965"/>
    </source>
</evidence>
<evidence type="ECO:0000313" key="3">
    <source>
        <dbReference type="Proteomes" id="UP000580043"/>
    </source>
</evidence>
<name>A0A848G1D1_9RHOO</name>
<dbReference type="Pfam" id="PF04965">
    <property type="entry name" value="GPW_gp25"/>
    <property type="match status" value="1"/>
</dbReference>
<comment type="caution">
    <text evidence="2">The sequence shown here is derived from an EMBL/GenBank/DDBJ whole genome shotgun (WGS) entry which is preliminary data.</text>
</comment>
<dbReference type="SUPFAM" id="SSF160719">
    <property type="entry name" value="gpW/gp25-like"/>
    <property type="match status" value="1"/>
</dbReference>
<reference evidence="2 3" key="1">
    <citation type="submission" date="2020-04" db="EMBL/GenBank/DDBJ databases">
        <title>Zoogloea sp. G-4-1-14 isolated from soil.</title>
        <authorList>
            <person name="Dahal R.H."/>
        </authorList>
    </citation>
    <scope>NUCLEOTIDE SEQUENCE [LARGE SCALE GENOMIC DNA]</scope>
    <source>
        <strain evidence="2 3">G-4-1-14</strain>
    </source>
</reference>
<organism evidence="2 3">
    <name type="scientific">Zoogloea dura</name>
    <dbReference type="NCBI Taxonomy" id="2728840"/>
    <lineage>
        <taxon>Bacteria</taxon>
        <taxon>Pseudomonadati</taxon>
        <taxon>Pseudomonadota</taxon>
        <taxon>Betaproteobacteria</taxon>
        <taxon>Rhodocyclales</taxon>
        <taxon>Zoogloeaceae</taxon>
        <taxon>Zoogloea</taxon>
    </lineage>
</organism>
<dbReference type="EMBL" id="JABBGA010000003">
    <property type="protein sequence ID" value="NML25032.1"/>
    <property type="molecule type" value="Genomic_DNA"/>
</dbReference>
<evidence type="ECO:0000313" key="2">
    <source>
        <dbReference type="EMBL" id="NML25032.1"/>
    </source>
</evidence>
<accession>A0A848G1D1</accession>